<dbReference type="Proteomes" id="UP001551482">
    <property type="component" value="Unassembled WGS sequence"/>
</dbReference>
<comment type="caution">
    <text evidence="4">The sequence shown here is derived from an EMBL/GenBank/DDBJ whole genome shotgun (WGS) entry which is preliminary data.</text>
</comment>
<dbReference type="SUPFAM" id="SSF53067">
    <property type="entry name" value="Actin-like ATPase domain"/>
    <property type="match status" value="2"/>
</dbReference>
<evidence type="ECO:0000256" key="2">
    <source>
        <dbReference type="ARBA" id="ARBA00022840"/>
    </source>
</evidence>
<keyword evidence="5" id="KW-1185">Reference proteome</keyword>
<dbReference type="InterPro" id="IPR043129">
    <property type="entry name" value="ATPase_NBD"/>
</dbReference>
<keyword evidence="1" id="KW-0547">Nucleotide-binding</keyword>
<dbReference type="RefSeq" id="WP_358364511.1">
    <property type="nucleotide sequence ID" value="NZ_JBEZFP010000215.1"/>
</dbReference>
<dbReference type="Gene3D" id="3.30.420.40">
    <property type="match status" value="2"/>
</dbReference>
<protein>
    <submittedName>
        <fullName evidence="4">Hsp70 family protein</fullName>
    </submittedName>
</protein>
<dbReference type="Gene3D" id="3.90.640.10">
    <property type="entry name" value="Actin, Chain A, domain 4"/>
    <property type="match status" value="1"/>
</dbReference>
<dbReference type="PANTHER" id="PTHR19375">
    <property type="entry name" value="HEAT SHOCK PROTEIN 70KDA"/>
    <property type="match status" value="1"/>
</dbReference>
<dbReference type="Pfam" id="PF00012">
    <property type="entry name" value="HSP70"/>
    <property type="match status" value="2"/>
</dbReference>
<evidence type="ECO:0000313" key="4">
    <source>
        <dbReference type="EMBL" id="MEU8139928.1"/>
    </source>
</evidence>
<evidence type="ECO:0000313" key="5">
    <source>
        <dbReference type="Proteomes" id="UP001551482"/>
    </source>
</evidence>
<name>A0ABV3DW11_9ACTN</name>
<dbReference type="PRINTS" id="PR00301">
    <property type="entry name" value="HEATSHOCK70"/>
</dbReference>
<evidence type="ECO:0000256" key="1">
    <source>
        <dbReference type="ARBA" id="ARBA00022741"/>
    </source>
</evidence>
<keyword evidence="3" id="KW-0143">Chaperone</keyword>
<sequence>MTHAVGIDLGSTEAVLAAASGDRSAELVPAGKKERTTPSFVSFDGRKVLVGTAARRQTGTNPGATFRLPPGLVPEPGTAALGPSPYELARHVAAGVKAATEKRLRSRSPVPVVVAVPTHADEAQRAVYHDAVRDAGFDVRGTLGAAQAAVAAYRLDQEARARILVVVLGGLTLEVSILDLVDGEANVLGGGTHPLGGENWTQAVADHVGSSFWQAHGVDLRNEPLSWQRVFEAAETAKVQLSTQDSAAINIPYVVNDRRDPKHIDLVVTRPQFEAMTAHLVDHCVTQLAPALRQAAVAPALLDHVLLVGGGSQLPAVAYAVQAHLGRPVTPGPHPQEAVALGAALRAWSLH</sequence>
<proteinExistence type="predicted"/>
<gene>
    <name evidence="4" type="ORF">AB0C36_41335</name>
</gene>
<keyword evidence="2" id="KW-0067">ATP-binding</keyword>
<organism evidence="4 5">
    <name type="scientific">Streptodolium elevatio</name>
    <dbReference type="NCBI Taxonomy" id="3157996"/>
    <lineage>
        <taxon>Bacteria</taxon>
        <taxon>Bacillati</taxon>
        <taxon>Actinomycetota</taxon>
        <taxon>Actinomycetes</taxon>
        <taxon>Kitasatosporales</taxon>
        <taxon>Streptomycetaceae</taxon>
        <taxon>Streptodolium</taxon>
    </lineage>
</organism>
<accession>A0ABV3DW11</accession>
<reference evidence="4 5" key="1">
    <citation type="submission" date="2024-06" db="EMBL/GenBank/DDBJ databases">
        <title>The Natural Products Discovery Center: Release of the First 8490 Sequenced Strains for Exploring Actinobacteria Biosynthetic Diversity.</title>
        <authorList>
            <person name="Kalkreuter E."/>
            <person name="Kautsar S.A."/>
            <person name="Yang D."/>
            <person name="Bader C.D."/>
            <person name="Teijaro C.N."/>
            <person name="Fluegel L."/>
            <person name="Davis C.M."/>
            <person name="Simpson J.R."/>
            <person name="Lauterbach L."/>
            <person name="Steele A.D."/>
            <person name="Gui C."/>
            <person name="Meng S."/>
            <person name="Li G."/>
            <person name="Viehrig K."/>
            <person name="Ye F."/>
            <person name="Su P."/>
            <person name="Kiefer A.F."/>
            <person name="Nichols A."/>
            <person name="Cepeda A.J."/>
            <person name="Yan W."/>
            <person name="Fan B."/>
            <person name="Jiang Y."/>
            <person name="Adhikari A."/>
            <person name="Zheng C.-J."/>
            <person name="Schuster L."/>
            <person name="Cowan T.M."/>
            <person name="Smanski M.J."/>
            <person name="Chevrette M.G."/>
            <person name="De Carvalho L.P.S."/>
            <person name="Shen B."/>
        </authorList>
    </citation>
    <scope>NUCLEOTIDE SEQUENCE [LARGE SCALE GENOMIC DNA]</scope>
    <source>
        <strain evidence="4 5">NPDC048946</strain>
    </source>
</reference>
<dbReference type="EMBL" id="JBEZFP010000215">
    <property type="protein sequence ID" value="MEU8139928.1"/>
    <property type="molecule type" value="Genomic_DNA"/>
</dbReference>
<evidence type="ECO:0000256" key="3">
    <source>
        <dbReference type="ARBA" id="ARBA00023186"/>
    </source>
</evidence>
<dbReference type="InterPro" id="IPR013126">
    <property type="entry name" value="Hsp_70_fam"/>
</dbReference>